<proteinExistence type="predicted"/>
<feature type="region of interest" description="Disordered" evidence="1">
    <location>
        <begin position="172"/>
        <end position="202"/>
    </location>
</feature>
<evidence type="ECO:0008006" key="5">
    <source>
        <dbReference type="Google" id="ProtNLM"/>
    </source>
</evidence>
<evidence type="ECO:0000313" key="3">
    <source>
        <dbReference type="EMBL" id="WCO00574.1"/>
    </source>
</evidence>
<organism evidence="3 4">
    <name type="scientific">Psychroserpens ponticola</name>
    <dbReference type="NCBI Taxonomy" id="2932268"/>
    <lineage>
        <taxon>Bacteria</taxon>
        <taxon>Pseudomonadati</taxon>
        <taxon>Bacteroidota</taxon>
        <taxon>Flavobacteriia</taxon>
        <taxon>Flavobacteriales</taxon>
        <taxon>Flavobacteriaceae</taxon>
        <taxon>Psychroserpens</taxon>
    </lineage>
</organism>
<dbReference type="RefSeq" id="WP_249996501.1">
    <property type="nucleotide sequence ID" value="NZ_CP116221.1"/>
</dbReference>
<evidence type="ECO:0000256" key="1">
    <source>
        <dbReference type="SAM" id="MobiDB-lite"/>
    </source>
</evidence>
<accession>A0ABY7RUH0</accession>
<dbReference type="EMBL" id="CP116221">
    <property type="protein sequence ID" value="WCO00574.1"/>
    <property type="molecule type" value="Genomic_DNA"/>
</dbReference>
<sequence>MKNSLKFIAIILLIQLSGCASGVVKLKGDTTAGYIPNRISTIDPKGSFGTSYFDVTKRVGISSIYIDSIYKVKYLAEEQPDAGLSIIKELTANLSANKGSDLTATADITKNITKSLEQITLKSYSLNILRSGLYRLNEAAYNNFITKDEYKVLFEELINTTKELQLQELQLMDKKSENDDIDDSENEEDVKEKESEIETKEN</sequence>
<dbReference type="Proteomes" id="UP001202717">
    <property type="component" value="Chromosome"/>
</dbReference>
<reference evidence="3 4" key="1">
    <citation type="submission" date="2023-01" db="EMBL/GenBank/DDBJ databases">
        <title>Psychroserpens ponticola sp. nov., isolated from seawater.</title>
        <authorList>
            <person name="Kristyanto S."/>
            <person name="Jung J."/>
            <person name="Kim J.M."/>
            <person name="Jeon C.O."/>
        </authorList>
    </citation>
    <scope>NUCLEOTIDE SEQUENCE [LARGE SCALE GENOMIC DNA]</scope>
    <source>
        <strain evidence="3 4">MSW6</strain>
    </source>
</reference>
<feature type="signal peptide" evidence="2">
    <location>
        <begin position="1"/>
        <end position="22"/>
    </location>
</feature>
<keyword evidence="4" id="KW-1185">Reference proteome</keyword>
<evidence type="ECO:0000313" key="4">
    <source>
        <dbReference type="Proteomes" id="UP001202717"/>
    </source>
</evidence>
<evidence type="ECO:0000256" key="2">
    <source>
        <dbReference type="SAM" id="SignalP"/>
    </source>
</evidence>
<gene>
    <name evidence="3" type="ORF">MUN68_010890</name>
</gene>
<name>A0ABY7RUH0_9FLAO</name>
<feature type="chain" id="PRO_5046055015" description="Lipoprotein" evidence="2">
    <location>
        <begin position="23"/>
        <end position="202"/>
    </location>
</feature>
<protein>
    <recommendedName>
        <fullName evidence="5">Lipoprotein</fullName>
    </recommendedName>
</protein>
<feature type="compositionally biased region" description="Basic and acidic residues" evidence="1">
    <location>
        <begin position="190"/>
        <end position="202"/>
    </location>
</feature>
<feature type="compositionally biased region" description="Acidic residues" evidence="1">
    <location>
        <begin position="179"/>
        <end position="189"/>
    </location>
</feature>
<keyword evidence="2" id="KW-0732">Signal</keyword>